<feature type="region of interest" description="Disordered" evidence="6">
    <location>
        <begin position="134"/>
        <end position="215"/>
    </location>
</feature>
<evidence type="ECO:0000313" key="8">
    <source>
        <dbReference type="EMBL" id="EOR02892.1"/>
    </source>
</evidence>
<dbReference type="OrthoDB" id="287393at2759"/>
<dbReference type="InterPro" id="IPR034353">
    <property type="entry name" value="ABT1/ESF2_RRM"/>
</dbReference>
<dbReference type="SUPFAM" id="SSF54928">
    <property type="entry name" value="RNA-binding domain, RBD"/>
    <property type="match status" value="1"/>
</dbReference>
<dbReference type="GO" id="GO:0000480">
    <property type="term" value="P:endonucleolytic cleavage in 5'-ETS of tricistronic rRNA transcript (SSU-rRNA, 5.8S rRNA, LSU-rRNA)"/>
    <property type="evidence" value="ECO:0007669"/>
    <property type="project" value="TreeGrafter"/>
</dbReference>
<organism evidence="8 9">
    <name type="scientific">Wallemia ichthyophaga (strain EXF-994 / CBS 113033)</name>
    <dbReference type="NCBI Taxonomy" id="1299270"/>
    <lineage>
        <taxon>Eukaryota</taxon>
        <taxon>Fungi</taxon>
        <taxon>Dikarya</taxon>
        <taxon>Basidiomycota</taxon>
        <taxon>Wallemiomycotina</taxon>
        <taxon>Wallemiomycetes</taxon>
        <taxon>Wallemiales</taxon>
        <taxon>Wallemiaceae</taxon>
        <taxon>Wallemia</taxon>
    </lineage>
</organism>
<evidence type="ECO:0000256" key="4">
    <source>
        <dbReference type="ARBA" id="ARBA00023242"/>
    </source>
</evidence>
<dbReference type="InterPro" id="IPR035979">
    <property type="entry name" value="RBD_domain_sf"/>
</dbReference>
<evidence type="ECO:0000256" key="6">
    <source>
        <dbReference type="SAM" id="MobiDB-lite"/>
    </source>
</evidence>
<dbReference type="CDD" id="cd12263">
    <property type="entry name" value="RRM_ABT1_like"/>
    <property type="match status" value="1"/>
</dbReference>
<dbReference type="GO" id="GO:0003723">
    <property type="term" value="F:RNA binding"/>
    <property type="evidence" value="ECO:0007669"/>
    <property type="project" value="UniProtKB-KW"/>
</dbReference>
<comment type="subcellular location">
    <subcellularLocation>
        <location evidence="1">Nucleus</location>
        <location evidence="1">Nucleolus</location>
    </subcellularLocation>
</comment>
<reference evidence="9" key="1">
    <citation type="journal article" date="2013" name="BMC Genomics">
        <title>Genome and transcriptome sequencing of the halophilic fungus Wallemia ichthyophaga: haloadaptations present and absent.</title>
        <authorList>
            <person name="Zajc J."/>
            <person name="Liu Y."/>
            <person name="Dai W."/>
            <person name="Yang Z."/>
            <person name="Hu J."/>
            <person name="Gostincar C."/>
            <person name="Gunde-Cimerman N."/>
        </authorList>
    </citation>
    <scope>NUCLEOTIDE SEQUENCE [LARGE SCALE GENOMIC DNA]</scope>
    <source>
        <strain evidence="9">EXF-994 / CBS 113033</strain>
    </source>
</reference>
<dbReference type="InterPro" id="IPR039119">
    <property type="entry name" value="ABT1/Esf2"/>
</dbReference>
<dbReference type="HOGENOM" id="CLU_054086_2_2_1"/>
<comment type="similarity">
    <text evidence="2">Belongs to the ESF2/ABP1 family.</text>
</comment>
<dbReference type="OMA" id="ILAIPHC"/>
<feature type="domain" description="RRM" evidence="7">
    <location>
        <begin position="24"/>
        <end position="95"/>
    </location>
</feature>
<name>R9AL11_WALI9</name>
<accession>R9AL11</accession>
<evidence type="ECO:0000256" key="3">
    <source>
        <dbReference type="ARBA" id="ARBA00022884"/>
    </source>
</evidence>
<dbReference type="STRING" id="1299270.R9AL11"/>
<dbReference type="InterPro" id="IPR000504">
    <property type="entry name" value="RRM_dom"/>
</dbReference>
<evidence type="ECO:0000256" key="2">
    <source>
        <dbReference type="ARBA" id="ARBA00005819"/>
    </source>
</evidence>
<dbReference type="PANTHER" id="PTHR12311">
    <property type="entry name" value="ACTIVATOR OF BASAL TRANSCRIPTION 1"/>
    <property type="match status" value="1"/>
</dbReference>
<proteinExistence type="inferred from homology"/>
<feature type="compositionally biased region" description="Polar residues" evidence="6">
    <location>
        <begin position="191"/>
        <end position="201"/>
    </location>
</feature>
<dbReference type="GeneID" id="20376406"/>
<evidence type="ECO:0000313" key="9">
    <source>
        <dbReference type="Proteomes" id="UP000014064"/>
    </source>
</evidence>
<sequence>MSDLEISKEGHDTPENTKNKTGMIYISRIPPGMTPSKVRAIMAQHGELGRIYLAPAANSHPKNPRFKEGWVEFKKRRVARKVAQLLNAQPIGGKKGDRYRDDIWTMKFLGGFKWEMLSEHIAIEQASHSAKLRNELSQSKREQEDYLKRVDRAKKQSAIDERRSAKNLPPKTSDKHYEFKQRQVVSRHPSEQASQESNANVNAKRKRAGYDPAVEQHKAKKLETVLGNLF</sequence>
<keyword evidence="4" id="KW-0539">Nucleus</keyword>
<dbReference type="GO" id="GO:0000472">
    <property type="term" value="P:endonucleolytic cleavage to generate mature 5'-end of SSU-rRNA from (SSU-rRNA, 5.8S rRNA, LSU-rRNA)"/>
    <property type="evidence" value="ECO:0007669"/>
    <property type="project" value="TreeGrafter"/>
</dbReference>
<dbReference type="KEGG" id="wic:J056_003454"/>
<evidence type="ECO:0000256" key="5">
    <source>
        <dbReference type="ARBA" id="ARBA00032634"/>
    </source>
</evidence>
<feature type="compositionally biased region" description="Basic and acidic residues" evidence="6">
    <location>
        <begin position="172"/>
        <end position="181"/>
    </location>
</feature>
<evidence type="ECO:0000259" key="7">
    <source>
        <dbReference type="Pfam" id="PF00076"/>
    </source>
</evidence>
<dbReference type="Pfam" id="PF00076">
    <property type="entry name" value="RRM_1"/>
    <property type="match status" value="1"/>
</dbReference>
<dbReference type="PANTHER" id="PTHR12311:SF7">
    <property type="entry name" value="ACTIVATOR OF BASAL TRANSCRIPTION 1"/>
    <property type="match status" value="1"/>
</dbReference>
<dbReference type="RefSeq" id="XP_009266952.1">
    <property type="nucleotide sequence ID" value="XM_009268677.1"/>
</dbReference>
<evidence type="ECO:0000256" key="1">
    <source>
        <dbReference type="ARBA" id="ARBA00004604"/>
    </source>
</evidence>
<dbReference type="GO" id="GO:0005730">
    <property type="term" value="C:nucleolus"/>
    <property type="evidence" value="ECO:0007669"/>
    <property type="project" value="UniProtKB-SubCell"/>
</dbReference>
<keyword evidence="9" id="KW-1185">Reference proteome</keyword>
<protein>
    <recommendedName>
        <fullName evidence="5">18S rRNA factor 2</fullName>
    </recommendedName>
</protein>
<dbReference type="Proteomes" id="UP000014064">
    <property type="component" value="Unassembled WGS sequence"/>
</dbReference>
<gene>
    <name evidence="8" type="ORF">J056_003454</name>
</gene>
<keyword evidence="3" id="KW-0694">RNA-binding</keyword>
<feature type="compositionally biased region" description="Basic and acidic residues" evidence="6">
    <location>
        <begin position="134"/>
        <end position="164"/>
    </location>
</feature>
<dbReference type="InterPro" id="IPR012677">
    <property type="entry name" value="Nucleotide-bd_a/b_plait_sf"/>
</dbReference>
<dbReference type="EMBL" id="KE007227">
    <property type="protein sequence ID" value="EOR02892.1"/>
    <property type="molecule type" value="Genomic_DNA"/>
</dbReference>
<dbReference type="eggNOG" id="KOG3152">
    <property type="taxonomic scope" value="Eukaryota"/>
</dbReference>
<dbReference type="GO" id="GO:0034462">
    <property type="term" value="P:small-subunit processome assembly"/>
    <property type="evidence" value="ECO:0007669"/>
    <property type="project" value="TreeGrafter"/>
</dbReference>
<dbReference type="Gene3D" id="3.30.70.330">
    <property type="match status" value="1"/>
</dbReference>
<dbReference type="GO" id="GO:0000447">
    <property type="term" value="P:endonucleolytic cleavage in ITS1 to separate SSU-rRNA from 5.8S rRNA and LSU-rRNA from tricistronic rRNA transcript (SSU-rRNA, 5.8S rRNA, LSU-rRNA)"/>
    <property type="evidence" value="ECO:0007669"/>
    <property type="project" value="TreeGrafter"/>
</dbReference>
<dbReference type="AlphaFoldDB" id="R9AL11"/>